<evidence type="ECO:0000256" key="1">
    <source>
        <dbReference type="SAM" id="Phobius"/>
    </source>
</evidence>
<keyword evidence="1" id="KW-0812">Transmembrane</keyword>
<sequence length="140" mass="15160">MALTYTESAAIGISLVIGSLFFIFQGIVMVNECIGRSRARAVAAAATPRIVVIPLMPIEPPAAAVLAWRQSLPDRFPLARLPRTPVDDEEAMIEGSSSYVFATARQGRTNFSILYFLPSEQFQLAIASPQLSSTSLISRS</sequence>
<gene>
    <name evidence="2" type="ORF">VTL71DRAFT_2556</name>
</gene>
<proteinExistence type="predicted"/>
<accession>A0ABR4C9A2</accession>
<organism evidence="2 3">
    <name type="scientific">Oculimacula yallundae</name>
    <dbReference type="NCBI Taxonomy" id="86028"/>
    <lineage>
        <taxon>Eukaryota</taxon>
        <taxon>Fungi</taxon>
        <taxon>Dikarya</taxon>
        <taxon>Ascomycota</taxon>
        <taxon>Pezizomycotina</taxon>
        <taxon>Leotiomycetes</taxon>
        <taxon>Helotiales</taxon>
        <taxon>Ploettnerulaceae</taxon>
        <taxon>Oculimacula</taxon>
    </lineage>
</organism>
<protein>
    <submittedName>
        <fullName evidence="2">Uncharacterized protein</fullName>
    </submittedName>
</protein>
<keyword evidence="3" id="KW-1185">Reference proteome</keyword>
<evidence type="ECO:0000313" key="2">
    <source>
        <dbReference type="EMBL" id="KAL2066485.1"/>
    </source>
</evidence>
<dbReference type="Proteomes" id="UP001595075">
    <property type="component" value="Unassembled WGS sequence"/>
</dbReference>
<reference evidence="2 3" key="1">
    <citation type="journal article" date="2024" name="Commun. Biol.">
        <title>Comparative genomic analysis of thermophilic fungi reveals convergent evolutionary adaptations and gene losses.</title>
        <authorList>
            <person name="Steindorff A.S."/>
            <person name="Aguilar-Pontes M.V."/>
            <person name="Robinson A.J."/>
            <person name="Andreopoulos B."/>
            <person name="LaButti K."/>
            <person name="Kuo A."/>
            <person name="Mondo S."/>
            <person name="Riley R."/>
            <person name="Otillar R."/>
            <person name="Haridas S."/>
            <person name="Lipzen A."/>
            <person name="Grimwood J."/>
            <person name="Schmutz J."/>
            <person name="Clum A."/>
            <person name="Reid I.D."/>
            <person name="Moisan M.C."/>
            <person name="Butler G."/>
            <person name="Nguyen T.T.M."/>
            <person name="Dewar K."/>
            <person name="Conant G."/>
            <person name="Drula E."/>
            <person name="Henrissat B."/>
            <person name="Hansel C."/>
            <person name="Singer S."/>
            <person name="Hutchinson M.I."/>
            <person name="de Vries R.P."/>
            <person name="Natvig D.O."/>
            <person name="Powell A.J."/>
            <person name="Tsang A."/>
            <person name="Grigoriev I.V."/>
        </authorList>
    </citation>
    <scope>NUCLEOTIDE SEQUENCE [LARGE SCALE GENOMIC DNA]</scope>
    <source>
        <strain evidence="2 3">CBS 494.80</strain>
    </source>
</reference>
<keyword evidence="1" id="KW-1133">Transmembrane helix</keyword>
<feature type="transmembrane region" description="Helical" evidence="1">
    <location>
        <begin position="12"/>
        <end position="30"/>
    </location>
</feature>
<keyword evidence="1" id="KW-0472">Membrane</keyword>
<comment type="caution">
    <text evidence="2">The sequence shown here is derived from an EMBL/GenBank/DDBJ whole genome shotgun (WGS) entry which is preliminary data.</text>
</comment>
<dbReference type="EMBL" id="JAZHXI010000011">
    <property type="protein sequence ID" value="KAL2066485.1"/>
    <property type="molecule type" value="Genomic_DNA"/>
</dbReference>
<evidence type="ECO:0000313" key="3">
    <source>
        <dbReference type="Proteomes" id="UP001595075"/>
    </source>
</evidence>
<name>A0ABR4C9A2_9HELO</name>